<organism evidence="1 2">
    <name type="scientific">Cytobacillus horneckiae</name>
    <dbReference type="NCBI Taxonomy" id="549687"/>
    <lineage>
        <taxon>Bacteria</taxon>
        <taxon>Bacillati</taxon>
        <taxon>Bacillota</taxon>
        <taxon>Bacilli</taxon>
        <taxon>Bacillales</taxon>
        <taxon>Bacillaceae</taxon>
        <taxon>Cytobacillus</taxon>
    </lineage>
</organism>
<protein>
    <submittedName>
        <fullName evidence="1">DUF3231 domain-containing protein</fullName>
    </submittedName>
</protein>
<dbReference type="Proteomes" id="UP000233343">
    <property type="component" value="Unassembled WGS sequence"/>
</dbReference>
<dbReference type="AlphaFoldDB" id="A0A2N0ZMR4"/>
<proteinExistence type="predicted"/>
<dbReference type="Pfam" id="PF11553">
    <property type="entry name" value="DUF3231"/>
    <property type="match status" value="1"/>
</dbReference>
<reference evidence="1 2" key="1">
    <citation type="journal article" date="2010" name="Int. J. Syst. Evol. Microbiol.">
        <title>Bacillus horneckiae sp. nov., isolated from a spacecraft-assembly clean room.</title>
        <authorList>
            <person name="Vaishampayan P."/>
            <person name="Probst A."/>
            <person name="Krishnamurthi S."/>
            <person name="Ghosh S."/>
            <person name="Osman S."/>
            <person name="McDowall A."/>
            <person name="Ruckmani A."/>
            <person name="Mayilraj S."/>
            <person name="Venkateswaran K."/>
        </authorList>
    </citation>
    <scope>NUCLEOTIDE SEQUENCE [LARGE SCALE GENOMIC DNA]</scope>
    <source>
        <strain evidence="2">1PO1SC</strain>
    </source>
</reference>
<dbReference type="InterPro" id="IPR012347">
    <property type="entry name" value="Ferritin-like"/>
</dbReference>
<comment type="caution">
    <text evidence="1">The sequence shown here is derived from an EMBL/GenBank/DDBJ whole genome shotgun (WGS) entry which is preliminary data.</text>
</comment>
<evidence type="ECO:0000313" key="1">
    <source>
        <dbReference type="EMBL" id="PKG30809.1"/>
    </source>
</evidence>
<dbReference type="InterPro" id="IPR021617">
    <property type="entry name" value="DUF3231"/>
</dbReference>
<dbReference type="Gene3D" id="1.20.1260.10">
    <property type="match status" value="1"/>
</dbReference>
<name>A0A2N0ZMR4_9BACI</name>
<keyword evidence="2" id="KW-1185">Reference proteome</keyword>
<gene>
    <name evidence="1" type="ORF">CWS20_01655</name>
</gene>
<sequence length="184" mass="20243">MYILTNIFESLKDFLKPLVGNNNKKPLHTGEVTNHWLLLTLLEEGVSLYEIGMNTTNNKELLDALGDGLALSKKTSNNLSAFLKEEGIPLPATSPEKPKSDSHSIPLGVKYSDDELANLISAKIAAQITLIGQSLAMSIRNDSAQLMIGVLIELLKYSTSFKTLMESHGWLKIPPYYYPPGTPN</sequence>
<accession>A0A2N0ZMR4</accession>
<dbReference type="EMBL" id="PISD01000005">
    <property type="protein sequence ID" value="PKG30809.1"/>
    <property type="molecule type" value="Genomic_DNA"/>
</dbReference>
<evidence type="ECO:0000313" key="2">
    <source>
        <dbReference type="Proteomes" id="UP000233343"/>
    </source>
</evidence>